<feature type="DNA-binding region" description="H-T-H motif" evidence="4">
    <location>
        <begin position="40"/>
        <end position="59"/>
    </location>
</feature>
<feature type="domain" description="HTH tetR-type" evidence="5">
    <location>
        <begin position="17"/>
        <end position="77"/>
    </location>
</feature>
<evidence type="ECO:0000313" key="7">
    <source>
        <dbReference type="Proteomes" id="UP000001880"/>
    </source>
</evidence>
<dbReference type="InterPro" id="IPR001647">
    <property type="entry name" value="HTH_TetR"/>
</dbReference>
<organism evidence="6 7">
    <name type="scientific">Haliangium ochraceum (strain DSM 14365 / JCM 11303 / SMP-2)</name>
    <dbReference type="NCBI Taxonomy" id="502025"/>
    <lineage>
        <taxon>Bacteria</taxon>
        <taxon>Pseudomonadati</taxon>
        <taxon>Myxococcota</taxon>
        <taxon>Polyangia</taxon>
        <taxon>Haliangiales</taxon>
        <taxon>Kofleriaceae</taxon>
        <taxon>Haliangium</taxon>
    </lineage>
</organism>
<reference evidence="6 7" key="1">
    <citation type="journal article" date="2010" name="Stand. Genomic Sci.">
        <title>Complete genome sequence of Haliangium ochraceum type strain (SMP-2).</title>
        <authorList>
            <consortium name="US DOE Joint Genome Institute (JGI-PGF)"/>
            <person name="Ivanova N."/>
            <person name="Daum C."/>
            <person name="Lang E."/>
            <person name="Abt B."/>
            <person name="Kopitz M."/>
            <person name="Saunders E."/>
            <person name="Lapidus A."/>
            <person name="Lucas S."/>
            <person name="Glavina Del Rio T."/>
            <person name="Nolan M."/>
            <person name="Tice H."/>
            <person name="Copeland A."/>
            <person name="Cheng J.F."/>
            <person name="Chen F."/>
            <person name="Bruce D."/>
            <person name="Goodwin L."/>
            <person name="Pitluck S."/>
            <person name="Mavromatis K."/>
            <person name="Pati A."/>
            <person name="Mikhailova N."/>
            <person name="Chen A."/>
            <person name="Palaniappan K."/>
            <person name="Land M."/>
            <person name="Hauser L."/>
            <person name="Chang Y.J."/>
            <person name="Jeffries C.D."/>
            <person name="Detter J.C."/>
            <person name="Brettin T."/>
            <person name="Rohde M."/>
            <person name="Goker M."/>
            <person name="Bristow J."/>
            <person name="Markowitz V."/>
            <person name="Eisen J.A."/>
            <person name="Hugenholtz P."/>
            <person name="Kyrpides N.C."/>
            <person name="Klenk H.P."/>
        </authorList>
    </citation>
    <scope>NUCLEOTIDE SEQUENCE [LARGE SCALE GENOMIC DNA]</scope>
    <source>
        <strain evidence="7">DSM 14365 / CIP 107738 / JCM 11303 / AJ 13395 / SMP-2</strain>
    </source>
</reference>
<dbReference type="InterPro" id="IPR050109">
    <property type="entry name" value="HTH-type_TetR-like_transc_reg"/>
</dbReference>
<dbReference type="PRINTS" id="PR00455">
    <property type="entry name" value="HTHTETR"/>
</dbReference>
<dbReference type="Pfam" id="PF17920">
    <property type="entry name" value="TetR_C_16"/>
    <property type="match status" value="1"/>
</dbReference>
<keyword evidence="3" id="KW-0804">Transcription</keyword>
<evidence type="ECO:0000256" key="2">
    <source>
        <dbReference type="ARBA" id="ARBA00023125"/>
    </source>
</evidence>
<evidence type="ECO:0000256" key="3">
    <source>
        <dbReference type="ARBA" id="ARBA00023163"/>
    </source>
</evidence>
<dbReference type="SUPFAM" id="SSF48498">
    <property type="entry name" value="Tetracyclin repressor-like, C-terminal domain"/>
    <property type="match status" value="1"/>
</dbReference>
<protein>
    <submittedName>
        <fullName evidence="6">Transcriptional regulator, TetR family</fullName>
    </submittedName>
</protein>
<dbReference type="InterPro" id="IPR041678">
    <property type="entry name" value="TetR_C_16"/>
</dbReference>
<dbReference type="OrthoDB" id="9793734at2"/>
<keyword evidence="2 4" id="KW-0238">DNA-binding</keyword>
<dbReference type="Proteomes" id="UP000001880">
    <property type="component" value="Chromosome"/>
</dbReference>
<dbReference type="RefSeq" id="WP_012826795.1">
    <property type="nucleotide sequence ID" value="NC_013440.1"/>
</dbReference>
<dbReference type="InterPro" id="IPR009057">
    <property type="entry name" value="Homeodomain-like_sf"/>
</dbReference>
<evidence type="ECO:0000259" key="5">
    <source>
        <dbReference type="PROSITE" id="PS50977"/>
    </source>
</evidence>
<accession>D0LWU0</accession>
<gene>
    <name evidence="6" type="ordered locus">Hoch_1637</name>
</gene>
<dbReference type="InterPro" id="IPR036271">
    <property type="entry name" value="Tet_transcr_reg_TetR-rel_C_sf"/>
</dbReference>
<keyword evidence="1" id="KW-0805">Transcription regulation</keyword>
<dbReference type="AlphaFoldDB" id="D0LWU0"/>
<dbReference type="STRING" id="502025.Hoch_1637"/>
<dbReference type="PANTHER" id="PTHR30055">
    <property type="entry name" value="HTH-TYPE TRANSCRIPTIONAL REGULATOR RUTR"/>
    <property type="match status" value="1"/>
</dbReference>
<dbReference type="GO" id="GO:0003700">
    <property type="term" value="F:DNA-binding transcription factor activity"/>
    <property type="evidence" value="ECO:0007669"/>
    <property type="project" value="TreeGrafter"/>
</dbReference>
<dbReference type="Pfam" id="PF00440">
    <property type="entry name" value="TetR_N"/>
    <property type="match status" value="1"/>
</dbReference>
<dbReference type="HOGENOM" id="CLU_069356_10_1_7"/>
<evidence type="ECO:0000256" key="1">
    <source>
        <dbReference type="ARBA" id="ARBA00023015"/>
    </source>
</evidence>
<dbReference type="EMBL" id="CP001804">
    <property type="protein sequence ID" value="ACY14187.1"/>
    <property type="molecule type" value="Genomic_DNA"/>
</dbReference>
<sequence length="193" mass="21099">MSGSSESKKKPRRRDAERTRTAILDAAQELFSEKGFSNTGVREVADLAGVNSALVGRYFGSKEGLYRAALDRWLDVTPILRSDRGLLAEEIVAAFFSDSEALRPLAMMILSAADPVAHEVSIELLHSKIIEPMAEWLGPPDGAGRAARLSALWTGFLTSLRLLPLEPLRGEHAESSRRWLVATTQAIIDGDDI</sequence>
<dbReference type="Gene3D" id="1.10.357.10">
    <property type="entry name" value="Tetracycline Repressor, domain 2"/>
    <property type="match status" value="1"/>
</dbReference>
<evidence type="ECO:0000256" key="4">
    <source>
        <dbReference type="PROSITE-ProRule" id="PRU00335"/>
    </source>
</evidence>
<evidence type="ECO:0000313" key="6">
    <source>
        <dbReference type="EMBL" id="ACY14187.1"/>
    </source>
</evidence>
<dbReference type="GO" id="GO:0000976">
    <property type="term" value="F:transcription cis-regulatory region binding"/>
    <property type="evidence" value="ECO:0007669"/>
    <property type="project" value="TreeGrafter"/>
</dbReference>
<dbReference type="PROSITE" id="PS50977">
    <property type="entry name" value="HTH_TETR_2"/>
    <property type="match status" value="1"/>
</dbReference>
<dbReference type="SUPFAM" id="SSF46689">
    <property type="entry name" value="Homeodomain-like"/>
    <property type="match status" value="1"/>
</dbReference>
<dbReference type="KEGG" id="hoh:Hoch_1637"/>
<proteinExistence type="predicted"/>
<dbReference type="eggNOG" id="COG1309">
    <property type="taxonomic scope" value="Bacteria"/>
</dbReference>
<dbReference type="PANTHER" id="PTHR30055:SF234">
    <property type="entry name" value="HTH-TYPE TRANSCRIPTIONAL REGULATOR BETI"/>
    <property type="match status" value="1"/>
</dbReference>
<keyword evidence="7" id="KW-1185">Reference proteome</keyword>
<name>D0LWU0_HALO1</name>